<sequence>MDYRSGNFPREPTTNPTGRCEKQLAVGPIVAAPFAFKPLSGTHSTTQTMAVGSTNVLLNPLIGSILTLDHFSKVGFHEQKQWVILSTNDPYCGSSKVWCCFTKLAITFYSELRFMQGRTRWKETQRDLIWYIESPKNNL</sequence>
<organism evidence="1 2">
    <name type="scientific">Datura stramonium</name>
    <name type="common">Jimsonweed</name>
    <name type="synonym">Common thornapple</name>
    <dbReference type="NCBI Taxonomy" id="4076"/>
    <lineage>
        <taxon>Eukaryota</taxon>
        <taxon>Viridiplantae</taxon>
        <taxon>Streptophyta</taxon>
        <taxon>Embryophyta</taxon>
        <taxon>Tracheophyta</taxon>
        <taxon>Spermatophyta</taxon>
        <taxon>Magnoliopsida</taxon>
        <taxon>eudicotyledons</taxon>
        <taxon>Gunneridae</taxon>
        <taxon>Pentapetalae</taxon>
        <taxon>asterids</taxon>
        <taxon>lamiids</taxon>
        <taxon>Solanales</taxon>
        <taxon>Solanaceae</taxon>
        <taxon>Solanoideae</taxon>
        <taxon>Datureae</taxon>
        <taxon>Datura</taxon>
    </lineage>
</organism>
<comment type="caution">
    <text evidence="1">The sequence shown here is derived from an EMBL/GenBank/DDBJ whole genome shotgun (WGS) entry which is preliminary data.</text>
</comment>
<proteinExistence type="predicted"/>
<protein>
    <submittedName>
        <fullName evidence="1">Uncharacterized protein</fullName>
    </submittedName>
</protein>
<dbReference type="EMBL" id="JACEIK010000962">
    <property type="protein sequence ID" value="MCD7464408.1"/>
    <property type="molecule type" value="Genomic_DNA"/>
</dbReference>
<reference evidence="1 2" key="1">
    <citation type="journal article" date="2021" name="BMC Genomics">
        <title>Datura genome reveals duplications of psychoactive alkaloid biosynthetic genes and high mutation rate following tissue culture.</title>
        <authorList>
            <person name="Rajewski A."/>
            <person name="Carter-House D."/>
            <person name="Stajich J."/>
            <person name="Litt A."/>
        </authorList>
    </citation>
    <scope>NUCLEOTIDE SEQUENCE [LARGE SCALE GENOMIC DNA]</scope>
    <source>
        <strain evidence="1">AR-01</strain>
    </source>
</reference>
<evidence type="ECO:0000313" key="1">
    <source>
        <dbReference type="EMBL" id="MCD7464408.1"/>
    </source>
</evidence>
<keyword evidence="2" id="KW-1185">Reference proteome</keyword>
<dbReference type="Proteomes" id="UP000823775">
    <property type="component" value="Unassembled WGS sequence"/>
</dbReference>
<name>A0ABS8SZV1_DATST</name>
<evidence type="ECO:0000313" key="2">
    <source>
        <dbReference type="Proteomes" id="UP000823775"/>
    </source>
</evidence>
<accession>A0ABS8SZV1</accession>
<gene>
    <name evidence="1" type="ORF">HAX54_052686</name>
</gene>